<name>A0AAV1W2Q4_LUPLU</name>
<dbReference type="InterPro" id="IPR044257">
    <property type="entry name" value="TRM32-like"/>
</dbReference>
<evidence type="ECO:0000259" key="3">
    <source>
        <dbReference type="Pfam" id="PF14309"/>
    </source>
</evidence>
<dbReference type="EMBL" id="CAXHTB010000003">
    <property type="protein sequence ID" value="CAL0303147.1"/>
    <property type="molecule type" value="Genomic_DNA"/>
</dbReference>
<dbReference type="InterPro" id="IPR025486">
    <property type="entry name" value="DUF4378"/>
</dbReference>
<evidence type="ECO:0000313" key="4">
    <source>
        <dbReference type="EMBL" id="CAL0303147.1"/>
    </source>
</evidence>
<dbReference type="Pfam" id="PF14309">
    <property type="entry name" value="DUF4378"/>
    <property type="match status" value="1"/>
</dbReference>
<comment type="caution">
    <text evidence="4">The sequence shown here is derived from an EMBL/GenBank/DDBJ whole genome shotgun (WGS) entry which is preliminary data.</text>
</comment>
<dbReference type="InterPro" id="IPR022212">
    <property type="entry name" value="DUF3741"/>
</dbReference>
<feature type="domain" description="DUF3741" evidence="2">
    <location>
        <begin position="229"/>
        <end position="272"/>
    </location>
</feature>
<feature type="domain" description="DUF4378" evidence="3">
    <location>
        <begin position="702"/>
        <end position="863"/>
    </location>
</feature>
<dbReference type="Pfam" id="PF12552">
    <property type="entry name" value="DUF3741"/>
    <property type="match status" value="1"/>
</dbReference>
<organism evidence="4 5">
    <name type="scientific">Lupinus luteus</name>
    <name type="common">European yellow lupine</name>
    <dbReference type="NCBI Taxonomy" id="3873"/>
    <lineage>
        <taxon>Eukaryota</taxon>
        <taxon>Viridiplantae</taxon>
        <taxon>Streptophyta</taxon>
        <taxon>Embryophyta</taxon>
        <taxon>Tracheophyta</taxon>
        <taxon>Spermatophyta</taxon>
        <taxon>Magnoliopsida</taxon>
        <taxon>eudicotyledons</taxon>
        <taxon>Gunneridae</taxon>
        <taxon>Pentapetalae</taxon>
        <taxon>rosids</taxon>
        <taxon>fabids</taxon>
        <taxon>Fabales</taxon>
        <taxon>Fabaceae</taxon>
        <taxon>Papilionoideae</taxon>
        <taxon>50 kb inversion clade</taxon>
        <taxon>genistoids sensu lato</taxon>
        <taxon>core genistoids</taxon>
        <taxon>Genisteae</taxon>
        <taxon>Lupinus</taxon>
    </lineage>
</organism>
<dbReference type="Proteomes" id="UP001497480">
    <property type="component" value="Unassembled WGS sequence"/>
</dbReference>
<feature type="compositionally biased region" description="Basic and acidic residues" evidence="1">
    <location>
        <begin position="7"/>
        <end position="20"/>
    </location>
</feature>
<evidence type="ECO:0008006" key="6">
    <source>
        <dbReference type="Google" id="ProtNLM"/>
    </source>
</evidence>
<reference evidence="4 5" key="1">
    <citation type="submission" date="2024-03" db="EMBL/GenBank/DDBJ databases">
        <authorList>
            <person name="Martinez-Hernandez J."/>
        </authorList>
    </citation>
    <scope>NUCLEOTIDE SEQUENCE [LARGE SCALE GENOMIC DNA]</scope>
</reference>
<feature type="region of interest" description="Disordered" evidence="1">
    <location>
        <begin position="1"/>
        <end position="20"/>
    </location>
</feature>
<dbReference type="AlphaFoldDB" id="A0AAV1W2Q4"/>
<evidence type="ECO:0000313" key="5">
    <source>
        <dbReference type="Proteomes" id="UP001497480"/>
    </source>
</evidence>
<proteinExistence type="predicted"/>
<sequence>MGKRIREKQSAMHHGNDTHPGRVWGILHVIKYHHWRHVKRRITHKKHGGGERNDASHRDGILENVDDSVHDMSVHYEPNTTLSNAEENLEHSTLPGKSSIKSRLKAFIQDEMARKKCRHKRSSTCPTKSQLTRADSIHHLEADPLSESLLTAESPEPVLETFQNHDAGGTLEVFSPVFSNKAATNNEKCVDCGTMFSSDILDQNMDHKHHNQCTDTCNLASPNESDPEEKLINAKILTTDVSPHLFKDFLDALDIINTNKDYLLNYIQDPGSPLSFHSHNELKFSGKRRSNSISFPVFNALSGSKDSEPSQLINQMVDECFDEKGETKKESMFDFIEDYHPLSRSSPAASSSVSSQAPSHVKTNHFKDLRMKIKHLIDENKNEKFRITMDAVIDKIPRGSNVSKNVKKLIHDKFKDPKVNGEGKDSAGSGFERSLSFNSFKKRQQWMRTSSLKESARRYSQLYETCFNTDIKYPKPEKLKLKAEEKTSILQTPKSFKRFLSLPNLKSYFHQIEEPSVSSSPQSSTTQFGEKIRSTSFNDEKRSFDHGDDLKIHILPPTFADNTIPESILNADQKNLLVRSASRSGLDVINEGKDGTSITIDVLENFRDSDIAAMPVDSNQIFSSDTSFLDATLEFDKLNLMEDSELKPPGPADEVDEQQEPEVYETEIIESVDNFHKIGTIGKDFNYEIPCIEVKESHKAAYNYVRKVLELSGFTGHESIGIWYSDNQPVDPSIYEELEGCLLLDPDCSGNCDEDGECNHLLLFDIINEGLLEIFGRSYSYYPRPLSYLSHVHPMPSGDNVLHKVWNLICWHLNSPSSEVYPSLDYYVSIDLAKNDGWMNLQFDSECVGLELDDLIFDDLLDEIIFSFT</sequence>
<gene>
    <name evidence="4" type="ORF">LLUT_LOCUS4207</name>
</gene>
<evidence type="ECO:0000256" key="1">
    <source>
        <dbReference type="SAM" id="MobiDB-lite"/>
    </source>
</evidence>
<accession>A0AAV1W2Q4</accession>
<protein>
    <recommendedName>
        <fullName evidence="6">DUF4378 domain-containing protein</fullName>
    </recommendedName>
</protein>
<keyword evidence="5" id="KW-1185">Reference proteome</keyword>
<dbReference type="PANTHER" id="PTHR47071">
    <property type="entry name" value="PROTEIN TRM32"/>
    <property type="match status" value="1"/>
</dbReference>
<evidence type="ECO:0000259" key="2">
    <source>
        <dbReference type="Pfam" id="PF12552"/>
    </source>
</evidence>
<dbReference type="PANTHER" id="PTHR47071:SF9">
    <property type="entry name" value="TRM32-LIKE PROTEIN (DUF3741)"/>
    <property type="match status" value="1"/>
</dbReference>